<dbReference type="EMBL" id="BOON01000017">
    <property type="protein sequence ID" value="GII22327.1"/>
    <property type="molecule type" value="Genomic_DNA"/>
</dbReference>
<sequence length="571" mass="59440">MRDTVAGIRYPLALPSAEEALGEASAIRDQLDDYLLPRLGRLDAPLLVVVGGSTGAGKSTLVNSLVRATVSEAGVLRPTTRAPVLVCHPDDAPWFTEARLLPGLERTTGRPSGTDALQVVPSEGLTPGLAFLDAPDIDSVVDANRALAVQLLAAADLWLFVTTAARYADAVPWELLRTARDRGTAIALVLDRVPSGAADAIGPHLTGMLRANDLGAAPLFVLPETRLEQGLLPDRIVTPLRDWFAELAQSAAARASVVRQTVDGAVAALGPAVERLAVAATEQVDAADVLAAAVSAAYRDAGTAVEQGVRDGALLRGEVLARWQDLVGTGELMRGLQAKVGRARDRMAAAITGRSEPAQQLQAALGSGLVVLVRNAAADASERAVAAWRAHPAGAALLEKPEAAIELTASSADLPERVERMVRDWQRGVLDLVRKEAGGKRKAAKAGAFAVNATGLLVMVSVFVATSFIPTGLEIAVAGGTTVAAQKVLEAIFGDQAIRDLADKARQDLLARISTLLKEEADRFLAVLDNAGIDPTAADRLRRAATTTQAARAATLLPGGGGLPKPTLNGV</sequence>
<dbReference type="GO" id="GO:0019843">
    <property type="term" value="F:rRNA binding"/>
    <property type="evidence" value="ECO:0007669"/>
    <property type="project" value="TreeGrafter"/>
</dbReference>
<comment type="caution">
    <text evidence="1">The sequence shown here is derived from an EMBL/GenBank/DDBJ whole genome shotgun (WGS) entry which is preliminary data.</text>
</comment>
<dbReference type="InterPro" id="IPR005662">
    <property type="entry name" value="GTPase_Era-like"/>
</dbReference>
<proteinExistence type="predicted"/>
<protein>
    <submittedName>
        <fullName evidence="1">ABC transporter</fullName>
    </submittedName>
</protein>
<dbReference type="PANTHER" id="PTHR42698:SF1">
    <property type="entry name" value="GTPASE ERA, MITOCHONDRIAL"/>
    <property type="match status" value="1"/>
</dbReference>
<dbReference type="CDD" id="cd00882">
    <property type="entry name" value="Ras_like_GTPase"/>
    <property type="match status" value="1"/>
</dbReference>
<dbReference type="PANTHER" id="PTHR42698">
    <property type="entry name" value="GTPASE ERA"/>
    <property type="match status" value="1"/>
</dbReference>
<keyword evidence="2" id="KW-1185">Reference proteome</keyword>
<organism evidence="1 2">
    <name type="scientific">Planosporangium mesophilum</name>
    <dbReference type="NCBI Taxonomy" id="689768"/>
    <lineage>
        <taxon>Bacteria</taxon>
        <taxon>Bacillati</taxon>
        <taxon>Actinomycetota</taxon>
        <taxon>Actinomycetes</taxon>
        <taxon>Micromonosporales</taxon>
        <taxon>Micromonosporaceae</taxon>
        <taxon>Planosporangium</taxon>
    </lineage>
</organism>
<evidence type="ECO:0000313" key="1">
    <source>
        <dbReference type="EMBL" id="GII22327.1"/>
    </source>
</evidence>
<dbReference type="InterPro" id="IPR027417">
    <property type="entry name" value="P-loop_NTPase"/>
</dbReference>
<accession>A0A8J3WZK6</accession>
<dbReference type="Proteomes" id="UP000599074">
    <property type="component" value="Unassembled WGS sequence"/>
</dbReference>
<dbReference type="SUPFAM" id="SSF52540">
    <property type="entry name" value="P-loop containing nucleoside triphosphate hydrolases"/>
    <property type="match status" value="1"/>
</dbReference>
<dbReference type="GO" id="GO:0000028">
    <property type="term" value="P:ribosomal small subunit assembly"/>
    <property type="evidence" value="ECO:0007669"/>
    <property type="project" value="TreeGrafter"/>
</dbReference>
<dbReference type="GO" id="GO:0005829">
    <property type="term" value="C:cytosol"/>
    <property type="evidence" value="ECO:0007669"/>
    <property type="project" value="TreeGrafter"/>
</dbReference>
<dbReference type="GO" id="GO:0005525">
    <property type="term" value="F:GTP binding"/>
    <property type="evidence" value="ECO:0007669"/>
    <property type="project" value="InterPro"/>
</dbReference>
<evidence type="ECO:0000313" key="2">
    <source>
        <dbReference type="Proteomes" id="UP000599074"/>
    </source>
</evidence>
<reference evidence="1" key="1">
    <citation type="submission" date="2021-01" db="EMBL/GenBank/DDBJ databases">
        <title>Whole genome shotgun sequence of Planosporangium mesophilum NBRC 109066.</title>
        <authorList>
            <person name="Komaki H."/>
            <person name="Tamura T."/>
        </authorList>
    </citation>
    <scope>NUCLEOTIDE SEQUENCE</scope>
    <source>
        <strain evidence="1">NBRC 109066</strain>
    </source>
</reference>
<dbReference type="GO" id="GO:0043024">
    <property type="term" value="F:ribosomal small subunit binding"/>
    <property type="evidence" value="ECO:0007669"/>
    <property type="project" value="TreeGrafter"/>
</dbReference>
<gene>
    <name evidence="1" type="ORF">Pme01_19240</name>
</gene>
<name>A0A8J3WZK6_9ACTN</name>
<dbReference type="Gene3D" id="3.40.50.300">
    <property type="entry name" value="P-loop containing nucleotide triphosphate hydrolases"/>
    <property type="match status" value="1"/>
</dbReference>
<dbReference type="AlphaFoldDB" id="A0A8J3WZK6"/>